<dbReference type="Gene3D" id="3.40.50.1110">
    <property type="entry name" value="SGNH hydrolase"/>
    <property type="match status" value="1"/>
</dbReference>
<name>A0ABX1Z4K6_9BACL</name>
<dbReference type="SUPFAM" id="SSF52266">
    <property type="entry name" value="SGNH hydrolase"/>
    <property type="match status" value="2"/>
</dbReference>
<sequence length="439" mass="50010">MKERIVLPERIYLMAGEGEQFHIYYRNAIIGLAPDEIVNVICQYGKQYREFWRMEPGKADVPHFDITQGEFPLRLQILNRKLEVVSEQTTQIVIVPKEVKTEIPMLCIGDSITRCGGYVAQVQESLAWVRSIGTRTYENGKVNREGRGGWTAENYVKRIVESDGGDSPFLFPVGEECGHTVYWGNTVFWKRVISEDPSGYFYDGFLRAARNQTDAANPFRIGSDGYPFSPQIGDTVCDPSRGHDFSVCRWDGSEWKTLHPQPHWELDFARYLAHYQVEMPHIVTFLFGANEFQTVERIDDGVDTYLGSMQQMIDEIHACNPSIRIVINLPVAGADQDAWGLQLGCTGSEARYRRNIQEASLAILRRWDHAQARERGIYICPILLAVDPYYGFDRSAEPVNKYVPQRVERHNNWVHPGVVGHQQMGDMLAATVQGLLSDL</sequence>
<gene>
    <name evidence="1" type="ORF">GC102_21510</name>
</gene>
<evidence type="ECO:0000313" key="1">
    <source>
        <dbReference type="EMBL" id="NOU88318.1"/>
    </source>
</evidence>
<dbReference type="EMBL" id="WHOC01000107">
    <property type="protein sequence ID" value="NOU88318.1"/>
    <property type="molecule type" value="Genomic_DNA"/>
</dbReference>
<dbReference type="RefSeq" id="WP_171691337.1">
    <property type="nucleotide sequence ID" value="NZ_WHOC01000107.1"/>
</dbReference>
<dbReference type="InterPro" id="IPR036514">
    <property type="entry name" value="SGNH_hydro_sf"/>
</dbReference>
<organism evidence="1 2">
    <name type="scientific">Paenibacillus germinis</name>
    <dbReference type="NCBI Taxonomy" id="2654979"/>
    <lineage>
        <taxon>Bacteria</taxon>
        <taxon>Bacillati</taxon>
        <taxon>Bacillota</taxon>
        <taxon>Bacilli</taxon>
        <taxon>Bacillales</taxon>
        <taxon>Paenibacillaceae</taxon>
        <taxon>Paenibacillus</taxon>
    </lineage>
</organism>
<keyword evidence="2" id="KW-1185">Reference proteome</keyword>
<reference evidence="1 2" key="1">
    <citation type="submission" date="2019-10" db="EMBL/GenBank/DDBJ databases">
        <title>Description of Paenibacillus choica sp. nov.</title>
        <authorList>
            <person name="Carlier A."/>
            <person name="Qi S."/>
        </authorList>
    </citation>
    <scope>NUCLEOTIDE SEQUENCE [LARGE SCALE GENOMIC DNA]</scope>
    <source>
        <strain evidence="1 2">LMG 31460</strain>
    </source>
</reference>
<protein>
    <recommendedName>
        <fullName evidence="3">SGNH hydrolase-type esterase domain-containing protein</fullName>
    </recommendedName>
</protein>
<evidence type="ECO:0000313" key="2">
    <source>
        <dbReference type="Proteomes" id="UP000658690"/>
    </source>
</evidence>
<dbReference type="Proteomes" id="UP000658690">
    <property type="component" value="Unassembled WGS sequence"/>
</dbReference>
<accession>A0ABX1Z4K6</accession>
<comment type="caution">
    <text evidence="1">The sequence shown here is derived from an EMBL/GenBank/DDBJ whole genome shotgun (WGS) entry which is preliminary data.</text>
</comment>
<proteinExistence type="predicted"/>
<evidence type="ECO:0008006" key="3">
    <source>
        <dbReference type="Google" id="ProtNLM"/>
    </source>
</evidence>